<sequence>KSLTAPGSRIDLEEFSKGAEFHPPNLYSRMIFAQGRFSSSIKLSTCLKGTFKVCMRSMEIGGGEWMKDTLPCLPLIRSLLLWDEFHLDPKKSYVVPWVNEFFVVLFLYTLEISRIKKSTFMYHVESTVDSGRLTLDVHSLYAVDNRDDLQDPE</sequence>
<comment type="caution">
    <text evidence="1">The sequence shown here is derived from an EMBL/GenBank/DDBJ whole genome shotgun (WGS) entry which is preliminary data.</text>
</comment>
<reference evidence="1" key="1">
    <citation type="submission" date="2021-06" db="EMBL/GenBank/DDBJ databases">
        <authorList>
            <person name="Kallberg Y."/>
            <person name="Tangrot J."/>
            <person name="Rosling A."/>
        </authorList>
    </citation>
    <scope>NUCLEOTIDE SEQUENCE</scope>
    <source>
        <strain evidence="1">CL551</strain>
    </source>
</reference>
<gene>
    <name evidence="1" type="ORF">AMORRO_LOCUS11594</name>
</gene>
<evidence type="ECO:0000313" key="1">
    <source>
        <dbReference type="EMBL" id="CAG8689875.1"/>
    </source>
</evidence>
<dbReference type="Proteomes" id="UP000789342">
    <property type="component" value="Unassembled WGS sequence"/>
</dbReference>
<protein>
    <submittedName>
        <fullName evidence="1">4512_t:CDS:1</fullName>
    </submittedName>
</protein>
<proteinExistence type="predicted"/>
<dbReference type="AlphaFoldDB" id="A0A9N9EQI2"/>
<feature type="non-terminal residue" evidence="1">
    <location>
        <position position="153"/>
    </location>
</feature>
<dbReference type="EMBL" id="CAJVPV010015086">
    <property type="protein sequence ID" value="CAG8689875.1"/>
    <property type="molecule type" value="Genomic_DNA"/>
</dbReference>
<organism evidence="1 2">
    <name type="scientific">Acaulospora morrowiae</name>
    <dbReference type="NCBI Taxonomy" id="94023"/>
    <lineage>
        <taxon>Eukaryota</taxon>
        <taxon>Fungi</taxon>
        <taxon>Fungi incertae sedis</taxon>
        <taxon>Mucoromycota</taxon>
        <taxon>Glomeromycotina</taxon>
        <taxon>Glomeromycetes</taxon>
        <taxon>Diversisporales</taxon>
        <taxon>Acaulosporaceae</taxon>
        <taxon>Acaulospora</taxon>
    </lineage>
</organism>
<evidence type="ECO:0000313" key="2">
    <source>
        <dbReference type="Proteomes" id="UP000789342"/>
    </source>
</evidence>
<feature type="non-terminal residue" evidence="1">
    <location>
        <position position="1"/>
    </location>
</feature>
<name>A0A9N9EQI2_9GLOM</name>
<keyword evidence="2" id="KW-1185">Reference proteome</keyword>
<accession>A0A9N9EQI2</accession>